<name>A0A8S4S3I3_9NEOP</name>
<dbReference type="GO" id="GO:0006367">
    <property type="term" value="P:transcription initiation at RNA polymerase II promoter"/>
    <property type="evidence" value="ECO:0007669"/>
    <property type="project" value="TreeGrafter"/>
</dbReference>
<feature type="repeat" description="WD" evidence="1">
    <location>
        <begin position="1"/>
        <end position="32"/>
    </location>
</feature>
<evidence type="ECO:0000313" key="3">
    <source>
        <dbReference type="Proteomes" id="UP000838756"/>
    </source>
</evidence>
<sequence length="150" mass="16531">MDVSKNGLFIVTGSHDRTAKLWSLDRTFPVRVFVGHTSDVIIKVWDLAACNCVHEYRGHHGKVTALDWSAVGKQSLTNRVSPDPNNTNTDNSILCSAGMDGIVKAVWDSCIKNKQVSSQDISTSIYNTKCSYLVDVQVHPEWLVAIGAKQ</sequence>
<protein>
    <submittedName>
        <fullName evidence="2">Jg13440 protein</fullName>
    </submittedName>
</protein>
<dbReference type="GO" id="GO:0005669">
    <property type="term" value="C:transcription factor TFIID complex"/>
    <property type="evidence" value="ECO:0007669"/>
    <property type="project" value="TreeGrafter"/>
</dbReference>
<evidence type="ECO:0000256" key="1">
    <source>
        <dbReference type="PROSITE-ProRule" id="PRU00221"/>
    </source>
</evidence>
<gene>
    <name evidence="2" type="primary">jg13440</name>
    <name evidence="2" type="ORF">PAEG_LOCUS21820</name>
</gene>
<dbReference type="InterPro" id="IPR001680">
    <property type="entry name" value="WD40_rpt"/>
</dbReference>
<dbReference type="OrthoDB" id="10266330at2759"/>
<dbReference type="Gene3D" id="2.130.10.10">
    <property type="entry name" value="YVTN repeat-like/Quinoprotein amine dehydrogenase"/>
    <property type="match status" value="2"/>
</dbReference>
<dbReference type="SUPFAM" id="SSF50978">
    <property type="entry name" value="WD40 repeat-like"/>
    <property type="match status" value="1"/>
</dbReference>
<comment type="caution">
    <text evidence="2">The sequence shown here is derived from an EMBL/GenBank/DDBJ whole genome shotgun (WGS) entry which is preliminary data.</text>
</comment>
<dbReference type="EMBL" id="CAKXAJ010025989">
    <property type="protein sequence ID" value="CAH2248928.1"/>
    <property type="molecule type" value="Genomic_DNA"/>
</dbReference>
<dbReference type="AlphaFoldDB" id="A0A8S4S3I3"/>
<dbReference type="PROSITE" id="PS50294">
    <property type="entry name" value="WD_REPEATS_REGION"/>
    <property type="match status" value="1"/>
</dbReference>
<dbReference type="InterPro" id="IPR036322">
    <property type="entry name" value="WD40_repeat_dom_sf"/>
</dbReference>
<evidence type="ECO:0000313" key="2">
    <source>
        <dbReference type="EMBL" id="CAH2248928.1"/>
    </source>
</evidence>
<reference evidence="2" key="1">
    <citation type="submission" date="2022-03" db="EMBL/GenBank/DDBJ databases">
        <authorList>
            <person name="Lindestad O."/>
        </authorList>
    </citation>
    <scope>NUCLEOTIDE SEQUENCE</scope>
</reference>
<keyword evidence="1" id="KW-0853">WD repeat</keyword>
<keyword evidence="3" id="KW-1185">Reference proteome</keyword>
<dbReference type="PROSITE" id="PS50082">
    <property type="entry name" value="WD_REPEATS_2"/>
    <property type="match status" value="1"/>
</dbReference>
<dbReference type="GO" id="GO:0016251">
    <property type="term" value="F:RNA polymerase II general transcription initiation factor activity"/>
    <property type="evidence" value="ECO:0007669"/>
    <property type="project" value="TreeGrafter"/>
</dbReference>
<dbReference type="InterPro" id="IPR015943">
    <property type="entry name" value="WD40/YVTN_repeat-like_dom_sf"/>
</dbReference>
<organism evidence="2 3">
    <name type="scientific">Pararge aegeria aegeria</name>
    <dbReference type="NCBI Taxonomy" id="348720"/>
    <lineage>
        <taxon>Eukaryota</taxon>
        <taxon>Metazoa</taxon>
        <taxon>Ecdysozoa</taxon>
        <taxon>Arthropoda</taxon>
        <taxon>Hexapoda</taxon>
        <taxon>Insecta</taxon>
        <taxon>Pterygota</taxon>
        <taxon>Neoptera</taxon>
        <taxon>Endopterygota</taxon>
        <taxon>Lepidoptera</taxon>
        <taxon>Glossata</taxon>
        <taxon>Ditrysia</taxon>
        <taxon>Papilionoidea</taxon>
        <taxon>Nymphalidae</taxon>
        <taxon>Satyrinae</taxon>
        <taxon>Satyrini</taxon>
        <taxon>Parargina</taxon>
        <taxon>Pararge</taxon>
    </lineage>
</organism>
<accession>A0A8S4S3I3</accession>
<dbReference type="Pfam" id="PF00400">
    <property type="entry name" value="WD40"/>
    <property type="match status" value="2"/>
</dbReference>
<dbReference type="PANTHER" id="PTHR19879:SF1">
    <property type="entry name" value="CANNONBALL-RELATED"/>
    <property type="match status" value="1"/>
</dbReference>
<dbReference type="PANTHER" id="PTHR19879">
    <property type="entry name" value="TRANSCRIPTION INITIATION FACTOR TFIID"/>
    <property type="match status" value="1"/>
</dbReference>
<proteinExistence type="predicted"/>
<dbReference type="Proteomes" id="UP000838756">
    <property type="component" value="Unassembled WGS sequence"/>
</dbReference>